<dbReference type="InterPro" id="IPR029058">
    <property type="entry name" value="AB_hydrolase_fold"/>
</dbReference>
<dbReference type="PANTHER" id="PTHR12265">
    <property type="entry name" value="TRANSMEMBRANE PROTEIN 53"/>
    <property type="match status" value="1"/>
</dbReference>
<evidence type="ECO:0000256" key="4">
    <source>
        <dbReference type="ARBA" id="ARBA00023136"/>
    </source>
</evidence>
<comment type="caution">
    <text evidence="7">The sequence shown here is derived from an EMBL/GenBank/DDBJ whole genome shotgun (WGS) entry which is preliminary data.</text>
</comment>
<reference evidence="7 8" key="1">
    <citation type="submission" date="2024-01" db="EMBL/GenBank/DDBJ databases">
        <title>The complete chloroplast genome sequence of Lithospermum erythrorhizon: insights into the phylogenetic relationship among Boraginaceae species and the maternal lineages of purple gromwells.</title>
        <authorList>
            <person name="Okada T."/>
            <person name="Watanabe K."/>
        </authorList>
    </citation>
    <scope>NUCLEOTIDE SEQUENCE [LARGE SCALE GENOMIC DNA]</scope>
</reference>
<keyword evidence="5" id="KW-0539">Nucleus</keyword>
<evidence type="ECO:0000256" key="6">
    <source>
        <dbReference type="ARBA" id="ARBA00034303"/>
    </source>
</evidence>
<evidence type="ECO:0000256" key="2">
    <source>
        <dbReference type="ARBA" id="ARBA00022692"/>
    </source>
</evidence>
<evidence type="ECO:0000313" key="7">
    <source>
        <dbReference type="EMBL" id="GAA0139752.1"/>
    </source>
</evidence>
<sequence length="442" mass="48500">MAFLHGNLQRPIIAVSAAAVASISALHDKVLPSNSSNAIPSLEQTNSSVCDSIYKNSSFRASQILSSKLSNLLFVTRIRVPVPDIKNYIPNRVSRSVSSQFYTSMAFSLHVVNSTRTVNLAKAAEPAAYTYIAPSSPSDVLYRWHLPDPNAVDVSGLSDYSTAKSKTVVVLLGWLGSKQNHLSRYADWYTSRGFHVITFTFPMADVLSYKVGGKSEQEVELLVNHLADWLEEEHGKTLVFHTFSNTGWLTYGVMLEKFQLVDPTLVGKIKGCIVDSAPAAAPDPQVWASGFSAAFLKKRSVATKSLPSLNAPEAGQTGGNNIVMEAKPDKTEAMLLAVLGKIFGIVLNRPNINRRLSDVLEVLTSRQPNCPQLYIYSSADKVIPAGSVESFMEKQRTAGRDVRACNFISTPHVDHFRNDPELYGSQLTQFLDDCVLTNCKRP</sequence>
<keyword evidence="3" id="KW-1133">Transmembrane helix</keyword>
<evidence type="ECO:0000256" key="1">
    <source>
        <dbReference type="ARBA" id="ARBA00007387"/>
    </source>
</evidence>
<dbReference type="Pfam" id="PF05705">
    <property type="entry name" value="DUF829"/>
    <property type="match status" value="1"/>
</dbReference>
<dbReference type="Proteomes" id="UP001454036">
    <property type="component" value="Unassembled WGS sequence"/>
</dbReference>
<keyword evidence="8" id="KW-1185">Reference proteome</keyword>
<organism evidence="7 8">
    <name type="scientific">Lithospermum erythrorhizon</name>
    <name type="common">Purple gromwell</name>
    <name type="synonym">Lithospermum officinale var. erythrorhizon</name>
    <dbReference type="NCBI Taxonomy" id="34254"/>
    <lineage>
        <taxon>Eukaryota</taxon>
        <taxon>Viridiplantae</taxon>
        <taxon>Streptophyta</taxon>
        <taxon>Embryophyta</taxon>
        <taxon>Tracheophyta</taxon>
        <taxon>Spermatophyta</taxon>
        <taxon>Magnoliopsida</taxon>
        <taxon>eudicotyledons</taxon>
        <taxon>Gunneridae</taxon>
        <taxon>Pentapetalae</taxon>
        <taxon>asterids</taxon>
        <taxon>lamiids</taxon>
        <taxon>Boraginales</taxon>
        <taxon>Boraginaceae</taxon>
        <taxon>Boraginoideae</taxon>
        <taxon>Lithospermeae</taxon>
        <taxon>Lithospermum</taxon>
    </lineage>
</organism>
<dbReference type="EMBL" id="BAABME010000116">
    <property type="protein sequence ID" value="GAA0139752.1"/>
    <property type="molecule type" value="Genomic_DNA"/>
</dbReference>
<evidence type="ECO:0000256" key="5">
    <source>
        <dbReference type="ARBA" id="ARBA00023242"/>
    </source>
</evidence>
<evidence type="ECO:0000313" key="8">
    <source>
        <dbReference type="Proteomes" id="UP001454036"/>
    </source>
</evidence>
<gene>
    <name evidence="7" type="ORF">LIER_01238</name>
</gene>
<keyword evidence="2" id="KW-0812">Transmembrane</keyword>
<evidence type="ECO:0000256" key="3">
    <source>
        <dbReference type="ARBA" id="ARBA00022989"/>
    </source>
</evidence>
<dbReference type="SUPFAM" id="SSF53474">
    <property type="entry name" value="alpha/beta-Hydrolases"/>
    <property type="match status" value="1"/>
</dbReference>
<dbReference type="GO" id="GO:0005640">
    <property type="term" value="C:nuclear outer membrane"/>
    <property type="evidence" value="ECO:0007669"/>
    <property type="project" value="UniProtKB-SubCell"/>
</dbReference>
<dbReference type="AlphaFoldDB" id="A0AAV3NQ06"/>
<dbReference type="InterPro" id="IPR008547">
    <property type="entry name" value="DUF829_TMEM53"/>
</dbReference>
<comment type="subcellular location">
    <subcellularLocation>
        <location evidence="6">Nucleus outer membrane</location>
        <topology evidence="6">Single-pass membrane protein</topology>
    </subcellularLocation>
</comment>
<accession>A0AAV3NQ06</accession>
<protein>
    <submittedName>
        <fullName evidence="7">Uncharacterized protein</fullName>
    </submittedName>
</protein>
<proteinExistence type="inferred from homology"/>
<comment type="similarity">
    <text evidence="1">Belongs to the TMEM53 family.</text>
</comment>
<keyword evidence="4" id="KW-0472">Membrane</keyword>
<name>A0AAV3NQ06_LITER</name>
<dbReference type="Gene3D" id="3.40.50.1820">
    <property type="entry name" value="alpha/beta hydrolase"/>
    <property type="match status" value="1"/>
</dbReference>
<dbReference type="PANTHER" id="PTHR12265:SF30">
    <property type="entry name" value="TRANSMEMBRANE PROTEIN 53"/>
    <property type="match status" value="1"/>
</dbReference>